<keyword evidence="7 8" id="KW-0472">Membrane</keyword>
<accession>A0A437H1U1</accession>
<feature type="transmembrane region" description="Helical" evidence="8">
    <location>
        <begin position="292"/>
        <end position="320"/>
    </location>
</feature>
<comment type="caution">
    <text evidence="11">The sequence shown here is derived from an EMBL/GenBank/DDBJ whole genome shotgun (WGS) entry which is preliminary data.</text>
</comment>
<dbReference type="NCBIfam" id="TIGR01494">
    <property type="entry name" value="ATPase_P-type"/>
    <property type="match status" value="2"/>
</dbReference>
<dbReference type="PRINTS" id="PR00121">
    <property type="entry name" value="NAKATPASE"/>
</dbReference>
<keyword evidence="5" id="KW-1278">Translocase</keyword>
<dbReference type="OrthoDB" id="9813266at2"/>
<dbReference type="Proteomes" id="UP000283003">
    <property type="component" value="Unassembled WGS sequence"/>
</dbReference>
<dbReference type="Gene3D" id="2.70.150.10">
    <property type="entry name" value="Calcium-transporting ATPase, cytoplasmic transduction domain A"/>
    <property type="match status" value="1"/>
</dbReference>
<dbReference type="SFLD" id="SFLDG00002">
    <property type="entry name" value="C1.7:_P-type_atpase_like"/>
    <property type="match status" value="1"/>
</dbReference>
<feature type="transmembrane region" description="Helical" evidence="8">
    <location>
        <begin position="817"/>
        <end position="837"/>
    </location>
</feature>
<evidence type="ECO:0000256" key="7">
    <source>
        <dbReference type="ARBA" id="ARBA00023136"/>
    </source>
</evidence>
<evidence type="ECO:0000256" key="3">
    <source>
        <dbReference type="ARBA" id="ARBA00022741"/>
    </source>
</evidence>
<dbReference type="PRINTS" id="PR00119">
    <property type="entry name" value="CATATPASE"/>
</dbReference>
<dbReference type="InterPro" id="IPR044492">
    <property type="entry name" value="P_typ_ATPase_HD_dom"/>
</dbReference>
<keyword evidence="2 8" id="KW-0812">Transmembrane</keyword>
<dbReference type="GO" id="GO:0016020">
    <property type="term" value="C:membrane"/>
    <property type="evidence" value="ECO:0007669"/>
    <property type="project" value="UniProtKB-SubCell"/>
</dbReference>
<dbReference type="Gene3D" id="3.40.1110.10">
    <property type="entry name" value="Calcium-transporting ATPase, cytoplasmic domain N"/>
    <property type="match status" value="1"/>
</dbReference>
<evidence type="ECO:0000256" key="6">
    <source>
        <dbReference type="ARBA" id="ARBA00022989"/>
    </source>
</evidence>
<dbReference type="InterPro" id="IPR023214">
    <property type="entry name" value="HAD_sf"/>
</dbReference>
<evidence type="ECO:0000259" key="10">
    <source>
        <dbReference type="Pfam" id="PF00689"/>
    </source>
</evidence>
<dbReference type="Gene3D" id="1.20.1110.10">
    <property type="entry name" value="Calcium-transporting ATPase, transmembrane domain"/>
    <property type="match status" value="2"/>
</dbReference>
<dbReference type="GO" id="GO:0016887">
    <property type="term" value="F:ATP hydrolysis activity"/>
    <property type="evidence" value="ECO:0007669"/>
    <property type="project" value="InterPro"/>
</dbReference>
<dbReference type="PROSITE" id="PS00154">
    <property type="entry name" value="ATPASE_E1_E2"/>
    <property type="match status" value="1"/>
</dbReference>
<dbReference type="SUPFAM" id="SSF81653">
    <property type="entry name" value="Calcium ATPase, transduction domain A"/>
    <property type="match status" value="1"/>
</dbReference>
<feature type="transmembrane region" description="Helical" evidence="8">
    <location>
        <begin position="266"/>
        <end position="286"/>
    </location>
</feature>
<evidence type="ECO:0000256" key="1">
    <source>
        <dbReference type="ARBA" id="ARBA00004141"/>
    </source>
</evidence>
<evidence type="ECO:0000256" key="4">
    <source>
        <dbReference type="ARBA" id="ARBA00022840"/>
    </source>
</evidence>
<dbReference type="AlphaFoldDB" id="A0A437H1U1"/>
<keyword evidence="6 8" id="KW-1133">Transmembrane helix</keyword>
<dbReference type="InterPro" id="IPR059000">
    <property type="entry name" value="ATPase_P-type_domA"/>
</dbReference>
<evidence type="ECO:0000256" key="5">
    <source>
        <dbReference type="ARBA" id="ARBA00022967"/>
    </source>
</evidence>
<dbReference type="InterPro" id="IPR018303">
    <property type="entry name" value="ATPase_P-typ_P_site"/>
</dbReference>
<dbReference type="Pfam" id="PF00122">
    <property type="entry name" value="E1-E2_ATPase"/>
    <property type="match status" value="1"/>
</dbReference>
<feature type="transmembrane region" description="Helical" evidence="8">
    <location>
        <begin position="680"/>
        <end position="701"/>
    </location>
</feature>
<evidence type="ECO:0000313" key="11">
    <source>
        <dbReference type="EMBL" id="RVQ69617.1"/>
    </source>
</evidence>
<organism evidence="11 12">
    <name type="scientific">Croceicoccus ponticola</name>
    <dbReference type="NCBI Taxonomy" id="2217664"/>
    <lineage>
        <taxon>Bacteria</taxon>
        <taxon>Pseudomonadati</taxon>
        <taxon>Pseudomonadota</taxon>
        <taxon>Alphaproteobacteria</taxon>
        <taxon>Sphingomonadales</taxon>
        <taxon>Erythrobacteraceae</taxon>
        <taxon>Croceicoccus</taxon>
    </lineage>
</organism>
<keyword evidence="4" id="KW-0067">ATP-binding</keyword>
<reference evidence="11 12" key="1">
    <citation type="submission" date="2018-12" db="EMBL/GenBank/DDBJ databases">
        <title>Croceicoccus ponticola sp. nov., a lipolytic bacterium isolated from seawater.</title>
        <authorList>
            <person name="Yoon J.-H."/>
        </authorList>
    </citation>
    <scope>NUCLEOTIDE SEQUENCE [LARGE SCALE GENOMIC DNA]</scope>
    <source>
        <strain evidence="11 12">GM-16</strain>
    </source>
</reference>
<dbReference type="Gene3D" id="3.40.50.1000">
    <property type="entry name" value="HAD superfamily/HAD-like"/>
    <property type="match status" value="2"/>
</dbReference>
<gene>
    <name evidence="11" type="ORF">EKN06_05505</name>
</gene>
<dbReference type="InterPro" id="IPR006068">
    <property type="entry name" value="ATPase_P-typ_cation-transptr_C"/>
</dbReference>
<feature type="domain" description="P-type ATPase A" evidence="9">
    <location>
        <begin position="137"/>
        <end position="245"/>
    </location>
</feature>
<feature type="transmembrane region" description="Helical" evidence="8">
    <location>
        <begin position="757"/>
        <end position="774"/>
    </location>
</feature>
<evidence type="ECO:0000256" key="2">
    <source>
        <dbReference type="ARBA" id="ARBA00022692"/>
    </source>
</evidence>
<evidence type="ECO:0000313" key="12">
    <source>
        <dbReference type="Proteomes" id="UP000283003"/>
    </source>
</evidence>
<dbReference type="InterPro" id="IPR036412">
    <property type="entry name" value="HAD-like_sf"/>
</dbReference>
<keyword evidence="12" id="KW-1185">Reference proteome</keyword>
<dbReference type="SFLD" id="SFLDS00003">
    <property type="entry name" value="Haloacid_Dehalogenase"/>
    <property type="match status" value="1"/>
</dbReference>
<dbReference type="InterPro" id="IPR023299">
    <property type="entry name" value="ATPase_P-typ_cyto_dom_N"/>
</dbReference>
<feature type="transmembrane region" description="Helical" evidence="8">
    <location>
        <begin position="722"/>
        <end position="745"/>
    </location>
</feature>
<dbReference type="GO" id="GO:0015662">
    <property type="term" value="F:P-type ion transporter activity"/>
    <property type="evidence" value="ECO:0007669"/>
    <property type="project" value="UniProtKB-ARBA"/>
</dbReference>
<dbReference type="Pfam" id="PF00689">
    <property type="entry name" value="Cation_ATPase_C"/>
    <property type="match status" value="1"/>
</dbReference>
<protein>
    <submittedName>
        <fullName evidence="11">Cation-transporting P-type ATPase</fullName>
    </submittedName>
</protein>
<dbReference type="GO" id="GO:0005524">
    <property type="term" value="F:ATP binding"/>
    <property type="evidence" value="ECO:0007669"/>
    <property type="project" value="UniProtKB-KW"/>
</dbReference>
<keyword evidence="3" id="KW-0547">Nucleotide-binding</keyword>
<dbReference type="Pfam" id="PF00702">
    <property type="entry name" value="Hydrolase"/>
    <property type="match status" value="1"/>
</dbReference>
<dbReference type="InterPro" id="IPR008250">
    <property type="entry name" value="ATPase_P-typ_transduc_dom_A_sf"/>
</dbReference>
<feature type="transmembrane region" description="Helical" evidence="8">
    <location>
        <begin position="781"/>
        <end position="797"/>
    </location>
</feature>
<dbReference type="SUPFAM" id="SSF81665">
    <property type="entry name" value="Calcium ATPase, transmembrane domain M"/>
    <property type="match status" value="1"/>
</dbReference>
<dbReference type="EMBL" id="RXOL01000001">
    <property type="protein sequence ID" value="RVQ69617.1"/>
    <property type="molecule type" value="Genomic_DNA"/>
</dbReference>
<evidence type="ECO:0000256" key="8">
    <source>
        <dbReference type="SAM" id="Phobius"/>
    </source>
</evidence>
<sequence>MPRESCAMRRNRCWWSGNESAPEPASMKRDIPADRAYLLRMMPDEGLPEIGASAMRVRFGNNLIAEQRQRSGAAIARDTARDPMLWFLLMTSAILALFGQIFDAGVLLVAIVPLLGMDFYLHRRTQASIEGLSSALASEAMVIRDGAARRIPAKDVVAGDLAVIAAGETFPADGVVVAADGLLQAEEFSLTGEAFPVIKRACSKESEPGEATWVFAGTRLLTGAARIRVLMVGRDTIYGEVVRSVVDGPQAWTPLQTAVAGLVKRLLVVALVICVILAAVRVWQGFGWTDAFLSAAVLAVAAIPEEFPVVLTFFLGVGVYRLAKRRALVRNAVAVENIGRTSAICTDKTGTITEGQLKFSDAIPATADGLDWLLKIASLAAQQDGIDPLDVAILDHAPPVDPAWIRLRLFPFTESRRRESAFWMRPSEVGVLAVKGAPETVLALCDMDAATHDDWLEKVRDLSGEAKKVIACAWTDFAREPMAEPDGGCKFAGLIAVSDPIRPGVREAMAQARAAGVQVVMVTGDHLDTAAAIARQAGLTEAPDPVSGDRLEQTLKSMGQDDLRRLGIVARASPAQKVMLVKALQDAGRIVAVTGDGVNDAPALRAADIGIAMGLRGTRSAREVSQIVLMDDNFSTIIAAMAEGRQLFRNLRLSFAFLLMVHIPLVATAALIPLLGYPLLYLPVHIVLLELLIHPAAILSFQKPADDGLAVRDGRTNRFFAPLEWLAIAVTGTAIGGAILTVFVLGAEGGTWPEHGRAMAIVALFTALATMLLILTRGATVAGRMVAMCAIAAGFAFSQVEVLGRATHMHQLSIGDWLAATACGILPALGAAILLFTTDSAKA</sequence>
<feature type="transmembrane region" description="Helical" evidence="8">
    <location>
        <begin position="85"/>
        <end position="115"/>
    </location>
</feature>
<feature type="transmembrane region" description="Helical" evidence="8">
    <location>
        <begin position="655"/>
        <end position="674"/>
    </location>
</feature>
<dbReference type="InterPro" id="IPR001757">
    <property type="entry name" value="P_typ_ATPase"/>
</dbReference>
<dbReference type="SFLD" id="SFLDF00027">
    <property type="entry name" value="p-type_atpase"/>
    <property type="match status" value="1"/>
</dbReference>
<dbReference type="InterPro" id="IPR023298">
    <property type="entry name" value="ATPase_P-typ_TM_dom_sf"/>
</dbReference>
<dbReference type="SUPFAM" id="SSF56784">
    <property type="entry name" value="HAD-like"/>
    <property type="match status" value="1"/>
</dbReference>
<dbReference type="PANTHER" id="PTHR42861">
    <property type="entry name" value="CALCIUM-TRANSPORTING ATPASE"/>
    <property type="match status" value="1"/>
</dbReference>
<name>A0A437H1U1_9SPHN</name>
<evidence type="ECO:0000259" key="9">
    <source>
        <dbReference type="Pfam" id="PF00122"/>
    </source>
</evidence>
<comment type="subcellular location">
    <subcellularLocation>
        <location evidence="1">Membrane</location>
        <topology evidence="1">Multi-pass membrane protein</topology>
    </subcellularLocation>
</comment>
<proteinExistence type="predicted"/>
<feature type="domain" description="Cation-transporting P-type ATPase C-terminal" evidence="10">
    <location>
        <begin position="678"/>
        <end position="829"/>
    </location>
</feature>